<dbReference type="PANTHER" id="PTHR34183:SF1">
    <property type="entry name" value="ENDOLYTIC PEPTIDOGLYCAN TRANSGLYCOSYLASE RLPA"/>
    <property type="match status" value="1"/>
</dbReference>
<feature type="compositionally biased region" description="Basic and acidic residues" evidence="5">
    <location>
        <begin position="87"/>
        <end position="106"/>
    </location>
</feature>
<dbReference type="InterPro" id="IPR012997">
    <property type="entry name" value="RplA"/>
</dbReference>
<keyword evidence="3" id="KW-0564">Palmitate</keyword>
<evidence type="ECO:0000256" key="3">
    <source>
        <dbReference type="HAMAP-Rule" id="MF_02071"/>
    </source>
</evidence>
<dbReference type="SUPFAM" id="SSF50685">
    <property type="entry name" value="Barwin-like endoglucanases"/>
    <property type="match status" value="1"/>
</dbReference>
<feature type="chain" id="PRO_5045505509" description="Endolytic peptidoglycan transglycosylase RlpA" evidence="6">
    <location>
        <begin position="32"/>
        <end position="232"/>
    </location>
</feature>
<comment type="function">
    <text evidence="3">Lytic transglycosylase with a strong preference for naked glycan strands that lack stem peptides.</text>
</comment>
<dbReference type="NCBIfam" id="TIGR00413">
    <property type="entry name" value="rlpA"/>
    <property type="match status" value="1"/>
</dbReference>
<dbReference type="CDD" id="cd22268">
    <property type="entry name" value="DPBB_RlpA-like"/>
    <property type="match status" value="1"/>
</dbReference>
<dbReference type="RefSeq" id="WP_228193959.1">
    <property type="nucleotide sequence ID" value="NZ_CP042302.1"/>
</dbReference>
<dbReference type="Pfam" id="PF03330">
    <property type="entry name" value="DPBB_1"/>
    <property type="match status" value="1"/>
</dbReference>
<dbReference type="InterPro" id="IPR034718">
    <property type="entry name" value="RlpA"/>
</dbReference>
<feature type="signal peptide" evidence="6">
    <location>
        <begin position="1"/>
        <end position="31"/>
    </location>
</feature>
<comment type="subcellular location">
    <subcellularLocation>
        <location evidence="3">Cell membrane</location>
        <topology evidence="3">Lipid-anchor</topology>
    </subcellularLocation>
</comment>
<dbReference type="PROSITE" id="PS51257">
    <property type="entry name" value="PROKAR_LIPOPROTEIN"/>
    <property type="match status" value="1"/>
</dbReference>
<dbReference type="EC" id="4.2.2.-" evidence="3"/>
<gene>
    <name evidence="3" type="primary">rlpA</name>
    <name evidence="8" type="ORF">QRO08_04010</name>
</gene>
<comment type="similarity">
    <text evidence="3 4">Belongs to the RlpA family.</text>
</comment>
<accession>A0ABY9ASF5</accession>
<keyword evidence="3" id="KW-0449">Lipoprotein</keyword>
<dbReference type="InterPro" id="IPR036908">
    <property type="entry name" value="RlpA-like_sf"/>
</dbReference>
<proteinExistence type="inferred from homology"/>
<evidence type="ECO:0000256" key="5">
    <source>
        <dbReference type="SAM" id="MobiDB-lite"/>
    </source>
</evidence>
<dbReference type="EMBL" id="CP127363">
    <property type="protein sequence ID" value="WIY49749.1"/>
    <property type="molecule type" value="Genomic_DNA"/>
</dbReference>
<evidence type="ECO:0000259" key="7">
    <source>
        <dbReference type="Pfam" id="PF03330"/>
    </source>
</evidence>
<organism evidence="8 9">
    <name type="scientific">Paracidovorax citrulli</name>
    <name type="common">Acidovorax citrulli</name>
    <dbReference type="NCBI Taxonomy" id="80869"/>
    <lineage>
        <taxon>Bacteria</taxon>
        <taxon>Pseudomonadati</taxon>
        <taxon>Pseudomonadota</taxon>
        <taxon>Betaproteobacteria</taxon>
        <taxon>Burkholderiales</taxon>
        <taxon>Comamonadaceae</taxon>
        <taxon>Paracidovorax</taxon>
    </lineage>
</organism>
<keyword evidence="3" id="KW-0472">Membrane</keyword>
<dbReference type="PANTHER" id="PTHR34183">
    <property type="entry name" value="ENDOLYTIC PEPTIDOGLYCAN TRANSGLYCOSYLASE RLPA"/>
    <property type="match status" value="1"/>
</dbReference>
<name>A0ABY9ASF5_PARCI</name>
<evidence type="ECO:0000313" key="9">
    <source>
        <dbReference type="Proteomes" id="UP001242732"/>
    </source>
</evidence>
<sequence length="232" mass="24121">MQRAVSADWCCPGGRLSVLWLCTLVTACAVAPAPGDSTAPAAAPVPAPAPAPAAQGKAPAERLARPAKRPSRSPAPAPAPAQDDEIPERAPADRSREQRAQEDERSSGTGLDLDGELAGFGEEGMASWYGARFHSRRTASGERFDMNDFTAAHRTLPFGTRICVRSLVTGRSVQVRINDRGPHSPGRIVDLSRAAAQSLGLLGLGIKPVAISLAPADPDAPCPGSRNDPAAP</sequence>
<evidence type="ECO:0000313" key="8">
    <source>
        <dbReference type="EMBL" id="WIY49749.1"/>
    </source>
</evidence>
<keyword evidence="2 3" id="KW-0961">Cell wall biogenesis/degradation</keyword>
<dbReference type="InterPro" id="IPR009009">
    <property type="entry name" value="RlpA-like_DPBB"/>
</dbReference>
<evidence type="ECO:0000256" key="2">
    <source>
        <dbReference type="ARBA" id="ARBA00023316"/>
    </source>
</evidence>
<evidence type="ECO:0000256" key="1">
    <source>
        <dbReference type="ARBA" id="ARBA00023239"/>
    </source>
</evidence>
<reference evidence="8 9" key="1">
    <citation type="submission" date="2023-06" db="EMBL/GenBank/DDBJ databases">
        <authorList>
            <person name="Ham H."/>
            <person name="Park D.S."/>
        </authorList>
    </citation>
    <scope>NUCLEOTIDE SEQUENCE [LARGE SCALE GENOMIC DNA]</scope>
    <source>
        <strain evidence="8 9">KACC 17005</strain>
    </source>
</reference>
<dbReference type="HAMAP" id="MF_02071">
    <property type="entry name" value="RlpA"/>
    <property type="match status" value="1"/>
</dbReference>
<keyword evidence="3" id="KW-1003">Cell membrane</keyword>
<keyword evidence="6" id="KW-0732">Signal</keyword>
<keyword evidence="1 3" id="KW-0456">Lyase</keyword>
<dbReference type="Gene3D" id="2.40.40.10">
    <property type="entry name" value="RlpA-like domain"/>
    <property type="match status" value="1"/>
</dbReference>
<dbReference type="Proteomes" id="UP001242732">
    <property type="component" value="Chromosome"/>
</dbReference>
<feature type="region of interest" description="Disordered" evidence="5">
    <location>
        <begin position="35"/>
        <end position="117"/>
    </location>
</feature>
<evidence type="ECO:0000256" key="6">
    <source>
        <dbReference type="SAM" id="SignalP"/>
    </source>
</evidence>
<protein>
    <recommendedName>
        <fullName evidence="3">Endolytic peptidoglycan transglycosylase RlpA</fullName>
        <ecNumber evidence="3">4.2.2.-</ecNumber>
    </recommendedName>
</protein>
<feature type="domain" description="RlpA-like protein double-psi beta-barrel" evidence="7">
    <location>
        <begin position="123"/>
        <end position="210"/>
    </location>
</feature>
<keyword evidence="9" id="KW-1185">Reference proteome</keyword>
<evidence type="ECO:0000256" key="4">
    <source>
        <dbReference type="RuleBase" id="RU003495"/>
    </source>
</evidence>